<evidence type="ECO:0000313" key="3">
    <source>
        <dbReference type="EMBL" id="GGK04930.1"/>
    </source>
</evidence>
<evidence type="ECO:0000256" key="1">
    <source>
        <dbReference type="SAM" id="MobiDB-lite"/>
    </source>
</evidence>
<dbReference type="InterPro" id="IPR041581">
    <property type="entry name" value="Glyoxalase_6"/>
</dbReference>
<sequence>MDETQPAETLETTLQITIDCADPARLVDFWSDALGYVAEPPPDGAATWREHWIARGLPEEELSEGAGETPESIVSPTGTGPRIWFQQVPEGKVVKNRVHLDLKVGGGREVPLPVRKERITAKSDRLVAAGATVSRVMDEPYMDYFAIVLADPEGNEFCVG</sequence>
<keyword evidence="4" id="KW-1185">Reference proteome</keyword>
<name>A0ABQ2EEK4_9ACTN</name>
<dbReference type="SUPFAM" id="SSF54593">
    <property type="entry name" value="Glyoxalase/Bleomycin resistance protein/Dihydroxybiphenyl dioxygenase"/>
    <property type="match status" value="1"/>
</dbReference>
<evidence type="ECO:0000259" key="2">
    <source>
        <dbReference type="Pfam" id="PF18029"/>
    </source>
</evidence>
<reference evidence="4" key="1">
    <citation type="journal article" date="2019" name="Int. J. Syst. Evol. Microbiol.">
        <title>The Global Catalogue of Microorganisms (GCM) 10K type strain sequencing project: providing services to taxonomists for standard genome sequencing and annotation.</title>
        <authorList>
            <consortium name="The Broad Institute Genomics Platform"/>
            <consortium name="The Broad Institute Genome Sequencing Center for Infectious Disease"/>
            <person name="Wu L."/>
            <person name="Ma J."/>
        </authorList>
    </citation>
    <scope>NUCLEOTIDE SEQUENCE [LARGE SCALE GENOMIC DNA]</scope>
    <source>
        <strain evidence="4">CGMCC 4.7275</strain>
    </source>
</reference>
<dbReference type="InterPro" id="IPR029068">
    <property type="entry name" value="Glyas_Bleomycin-R_OHBP_Dase"/>
</dbReference>
<dbReference type="EMBL" id="BMMV01000012">
    <property type="protein sequence ID" value="GGK04930.1"/>
    <property type="molecule type" value="Genomic_DNA"/>
</dbReference>
<accession>A0ABQ2EEK4</accession>
<gene>
    <name evidence="3" type="ORF">GCM10011583_40760</name>
</gene>
<dbReference type="RefSeq" id="WP_189108920.1">
    <property type="nucleotide sequence ID" value="NZ_BMMV01000012.1"/>
</dbReference>
<evidence type="ECO:0000313" key="4">
    <source>
        <dbReference type="Proteomes" id="UP000660265"/>
    </source>
</evidence>
<proteinExistence type="predicted"/>
<dbReference type="PANTHER" id="PTHR35908:SF1">
    <property type="entry name" value="CONSERVED PROTEIN"/>
    <property type="match status" value="1"/>
</dbReference>
<organism evidence="3 4">
    <name type="scientific">Streptomyces camponoticapitis</name>
    <dbReference type="NCBI Taxonomy" id="1616125"/>
    <lineage>
        <taxon>Bacteria</taxon>
        <taxon>Bacillati</taxon>
        <taxon>Actinomycetota</taxon>
        <taxon>Actinomycetes</taxon>
        <taxon>Kitasatosporales</taxon>
        <taxon>Streptomycetaceae</taxon>
        <taxon>Streptomyces</taxon>
    </lineage>
</organism>
<dbReference type="Proteomes" id="UP000660265">
    <property type="component" value="Unassembled WGS sequence"/>
</dbReference>
<protein>
    <submittedName>
        <fullName evidence="3">Glyoxalase</fullName>
    </submittedName>
</protein>
<dbReference type="Gene3D" id="3.10.180.10">
    <property type="entry name" value="2,3-Dihydroxybiphenyl 1,2-Dioxygenase, domain 1"/>
    <property type="match status" value="1"/>
</dbReference>
<feature type="domain" description="Glyoxalase-like" evidence="2">
    <location>
        <begin position="15"/>
        <end position="159"/>
    </location>
</feature>
<comment type="caution">
    <text evidence="3">The sequence shown here is derived from an EMBL/GenBank/DDBJ whole genome shotgun (WGS) entry which is preliminary data.</text>
</comment>
<dbReference type="Pfam" id="PF18029">
    <property type="entry name" value="Glyoxalase_6"/>
    <property type="match status" value="1"/>
</dbReference>
<feature type="region of interest" description="Disordered" evidence="1">
    <location>
        <begin position="59"/>
        <end position="80"/>
    </location>
</feature>
<dbReference type="PANTHER" id="PTHR35908">
    <property type="entry name" value="HYPOTHETICAL FUSION PROTEIN"/>
    <property type="match status" value="1"/>
</dbReference>